<dbReference type="GO" id="GO:0051536">
    <property type="term" value="F:iron-sulfur cluster binding"/>
    <property type="evidence" value="ECO:0007669"/>
    <property type="project" value="UniProtKB-KW"/>
</dbReference>
<accession>A0AAE8SZK8</accession>
<feature type="domain" description="Aconitase/3-isopropylmalate dehydratase large subunit alpha/beta/alpha" evidence="7">
    <location>
        <begin position="219"/>
        <end position="551"/>
    </location>
</feature>
<feature type="compositionally biased region" description="Low complexity" evidence="6">
    <location>
        <begin position="605"/>
        <end position="620"/>
    </location>
</feature>
<keyword evidence="2" id="KW-0479">Metal-binding</keyword>
<dbReference type="InterPro" id="IPR033940">
    <property type="entry name" value="IPMI_Swivel"/>
</dbReference>
<dbReference type="Gene3D" id="3.20.19.10">
    <property type="entry name" value="Aconitase, domain 4"/>
    <property type="match status" value="1"/>
</dbReference>
<feature type="domain" description="Aconitase A/isopropylmalate dehydratase small subunit swivel" evidence="8">
    <location>
        <begin position="680"/>
        <end position="736"/>
    </location>
</feature>
<dbReference type="GO" id="GO:0170038">
    <property type="term" value="P:proteinogenic amino acid biosynthetic process"/>
    <property type="evidence" value="ECO:0007669"/>
    <property type="project" value="UniProtKB-ARBA"/>
</dbReference>
<dbReference type="PANTHER" id="PTHR43822:SF2">
    <property type="entry name" value="HOMOACONITASE, MITOCHONDRIAL"/>
    <property type="match status" value="1"/>
</dbReference>
<dbReference type="InterPro" id="IPR001030">
    <property type="entry name" value="Acoase/IPM_deHydtase_lsu_aba"/>
</dbReference>
<evidence type="ECO:0000256" key="3">
    <source>
        <dbReference type="ARBA" id="ARBA00023004"/>
    </source>
</evidence>
<dbReference type="Gene3D" id="3.30.499.10">
    <property type="entry name" value="Aconitase, domain 3"/>
    <property type="match status" value="2"/>
</dbReference>
<evidence type="ECO:0000256" key="1">
    <source>
        <dbReference type="ARBA" id="ARBA00007185"/>
    </source>
</evidence>
<dbReference type="AlphaFoldDB" id="A0AAE8SZK8"/>
<dbReference type="Proteomes" id="UP001187682">
    <property type="component" value="Unassembled WGS sequence"/>
</dbReference>
<reference evidence="9" key="1">
    <citation type="submission" date="2018-03" db="EMBL/GenBank/DDBJ databases">
        <authorList>
            <person name="Guldener U."/>
        </authorList>
    </citation>
    <scope>NUCLEOTIDE SEQUENCE</scope>
</reference>
<protein>
    <submittedName>
        <fullName evidence="9">Probable aconitase family protein</fullName>
    </submittedName>
</protein>
<dbReference type="CDD" id="cd01577">
    <property type="entry name" value="IPMI_Swivel"/>
    <property type="match status" value="1"/>
</dbReference>
<evidence type="ECO:0000256" key="2">
    <source>
        <dbReference type="ARBA" id="ARBA00022723"/>
    </source>
</evidence>
<keyword evidence="3" id="KW-0408">Iron</keyword>
<dbReference type="SUPFAM" id="SSF53732">
    <property type="entry name" value="Aconitase iron-sulfur domain"/>
    <property type="match status" value="1"/>
</dbReference>
<feature type="region of interest" description="Disordered" evidence="6">
    <location>
        <begin position="579"/>
        <end position="620"/>
    </location>
</feature>
<evidence type="ECO:0000259" key="7">
    <source>
        <dbReference type="Pfam" id="PF00330"/>
    </source>
</evidence>
<name>A0AAE8SZK8_9PEZI</name>
<dbReference type="InterPro" id="IPR000573">
    <property type="entry name" value="AconitaseA/IPMdHydase_ssu_swvl"/>
</dbReference>
<dbReference type="NCBIfam" id="TIGR02087">
    <property type="entry name" value="LEUD_arch"/>
    <property type="match status" value="1"/>
</dbReference>
<dbReference type="Pfam" id="PF00330">
    <property type="entry name" value="Aconitase"/>
    <property type="match status" value="1"/>
</dbReference>
<dbReference type="Pfam" id="PF00694">
    <property type="entry name" value="Aconitase_C"/>
    <property type="match status" value="1"/>
</dbReference>
<dbReference type="SUPFAM" id="SSF52016">
    <property type="entry name" value="LeuD/IlvD-like"/>
    <property type="match status" value="1"/>
</dbReference>
<dbReference type="InterPro" id="IPR036008">
    <property type="entry name" value="Aconitase_4Fe-4S_dom"/>
</dbReference>
<evidence type="ECO:0000313" key="9">
    <source>
        <dbReference type="EMBL" id="SPO07049.1"/>
    </source>
</evidence>
<proteinExistence type="inferred from homology"/>
<dbReference type="InterPro" id="IPR011827">
    <property type="entry name" value="LeuD_type2/HacB/DmdB"/>
</dbReference>
<comment type="caution">
    <text evidence="9">The sequence shown here is derived from an EMBL/GenBank/DDBJ whole genome shotgun (WGS) entry which is preliminary data.</text>
</comment>
<dbReference type="GO" id="GO:0046872">
    <property type="term" value="F:metal ion binding"/>
    <property type="evidence" value="ECO:0007669"/>
    <property type="project" value="UniProtKB-KW"/>
</dbReference>
<comment type="similarity">
    <text evidence="1">Belongs to the aconitase/IPM isomerase family.</text>
</comment>
<keyword evidence="4" id="KW-0411">Iron-sulfur</keyword>
<dbReference type="EMBL" id="ONZQ02000018">
    <property type="protein sequence ID" value="SPO07049.1"/>
    <property type="molecule type" value="Genomic_DNA"/>
</dbReference>
<dbReference type="PANTHER" id="PTHR43822">
    <property type="entry name" value="HOMOACONITASE, MITOCHONDRIAL-RELATED"/>
    <property type="match status" value="1"/>
</dbReference>
<sequence length="831" mass="89878">MGVLENVQTPVRSPNKMLAPLILGLVEDIRGLSLGDHSFASQGSPSDIIEEISRPLQTLGYTREAEALRNVIQICQTSSNHGGLLPSESDGPAEVFGSEITFLVSAWLESLNSEDRAAHQIVPSPTRPANRRPMTLTEKIFAMHDIGRRGVVCPGETIRVSVDWIMASEASWSGMERTYNQLGKPGIFRNDRFWLAGDHVVDPRVRDHPTVKRLIDSSERAKKVFKMTEYQGMNYTIMHTEFYRERAQPGSLVIGSDSHTCSSGAVGCLAIGLGAADVTMALVTGEIWFKVPECINIKLVGQPSRGIGGKDVILFILQQLRRNTVASERVVEYTGPGLEYLSLDARFAIANMTTEFGGITGIFVPDAITSTFINSRRLPRHKNASNYFRPDEHATYVETHTIDLSQAHSFVAKYPNPDDVVSVAEMATTALDGCFIGACTTAEEDLILGALVLEQGLKKGLVPVAHGKRKVVPGSRPILDMLRKTGLAGIYEDAGFEIGVPGCSYCVGMSADKAGPGEVWLSSQNRNFENRMGTGSIGNLASAATVAASSFDMKITDPQPLIDLIDQVRWDQLKGRGSLRSVTPRGSEPRYVEPCGLDNDHRDTPGVGTTLSSSGPSPNGPLSFQEGEEIISGKVNRLGDFIDTDALAPAQFLVDAKSNEELGTHCLEYTHPEFRSRVAEGFNIVVAGTGFGCGSSREQAVLALLGCGVKCVIARSFAFIYSRNQPNFGLLGITVTEDEFFAAAKDGDDISVDLARNVIVVGGVEFGFELSRIEKELIGLGGISPAFMKFGKQLFQELCSTPPALRNGRMLRNHEPKGTVGGCSSATGLQW</sequence>
<evidence type="ECO:0000256" key="6">
    <source>
        <dbReference type="SAM" id="MobiDB-lite"/>
    </source>
</evidence>
<keyword evidence="10" id="KW-1185">Reference proteome</keyword>
<dbReference type="GO" id="GO:0170034">
    <property type="term" value="P:L-amino acid biosynthetic process"/>
    <property type="evidence" value="ECO:0007669"/>
    <property type="project" value="UniProtKB-ARBA"/>
</dbReference>
<evidence type="ECO:0000259" key="8">
    <source>
        <dbReference type="Pfam" id="PF00694"/>
    </source>
</evidence>
<evidence type="ECO:0000313" key="10">
    <source>
        <dbReference type="Proteomes" id="UP001187682"/>
    </source>
</evidence>
<gene>
    <name evidence="9" type="ORF">DNG_09743</name>
</gene>
<dbReference type="InterPro" id="IPR050067">
    <property type="entry name" value="IPM_dehydratase_rel_enz"/>
</dbReference>
<evidence type="ECO:0000256" key="4">
    <source>
        <dbReference type="ARBA" id="ARBA00023014"/>
    </source>
</evidence>
<keyword evidence="5" id="KW-0456">Lyase</keyword>
<organism evidence="9 10">
    <name type="scientific">Cephalotrichum gorgonifer</name>
    <dbReference type="NCBI Taxonomy" id="2041049"/>
    <lineage>
        <taxon>Eukaryota</taxon>
        <taxon>Fungi</taxon>
        <taxon>Dikarya</taxon>
        <taxon>Ascomycota</taxon>
        <taxon>Pezizomycotina</taxon>
        <taxon>Sordariomycetes</taxon>
        <taxon>Hypocreomycetidae</taxon>
        <taxon>Microascales</taxon>
        <taxon>Microascaceae</taxon>
        <taxon>Cephalotrichum</taxon>
    </lineage>
</organism>
<dbReference type="InterPro" id="IPR015931">
    <property type="entry name" value="Acnase/IPM_dHydase_lsu_aba_1/3"/>
</dbReference>
<dbReference type="GO" id="GO:0016836">
    <property type="term" value="F:hydro-lyase activity"/>
    <property type="evidence" value="ECO:0007669"/>
    <property type="project" value="InterPro"/>
</dbReference>
<dbReference type="InterPro" id="IPR015928">
    <property type="entry name" value="Aconitase/3IPM_dehydase_swvl"/>
</dbReference>
<dbReference type="PRINTS" id="PR00415">
    <property type="entry name" value="ACONITASE"/>
</dbReference>
<evidence type="ECO:0000256" key="5">
    <source>
        <dbReference type="ARBA" id="ARBA00023239"/>
    </source>
</evidence>